<evidence type="ECO:0000259" key="4">
    <source>
        <dbReference type="Pfam" id="PF00248"/>
    </source>
</evidence>
<name>A0A8K1FCZ6_PYTOL</name>
<evidence type="ECO:0000313" key="5">
    <source>
        <dbReference type="EMBL" id="TMW58890.1"/>
    </source>
</evidence>
<dbReference type="AlphaFoldDB" id="A0A8K1FCZ6"/>
<dbReference type="PANTHER" id="PTHR43150">
    <property type="entry name" value="HYPERKINETIC, ISOFORM M"/>
    <property type="match status" value="1"/>
</dbReference>
<keyword evidence="3" id="KW-0560">Oxidoreductase</keyword>
<dbReference type="Proteomes" id="UP000794436">
    <property type="component" value="Unassembled WGS sequence"/>
</dbReference>
<evidence type="ECO:0000256" key="1">
    <source>
        <dbReference type="ARBA" id="ARBA00006515"/>
    </source>
</evidence>
<protein>
    <recommendedName>
        <fullName evidence="4">NADP-dependent oxidoreductase domain-containing protein</fullName>
    </recommendedName>
</protein>
<keyword evidence="2" id="KW-0521">NADP</keyword>
<accession>A0A8K1FCZ6</accession>
<dbReference type="Pfam" id="PF00248">
    <property type="entry name" value="Aldo_ket_red"/>
    <property type="match status" value="1"/>
</dbReference>
<comment type="similarity">
    <text evidence="1">Belongs to the shaker potassium channel beta subunit family.</text>
</comment>
<gene>
    <name evidence="5" type="ORF">Poli38472_007035</name>
</gene>
<keyword evidence="6" id="KW-1185">Reference proteome</keyword>
<comment type="caution">
    <text evidence="5">The sequence shown here is derived from an EMBL/GenBank/DDBJ whole genome shotgun (WGS) entry which is preliminary data.</text>
</comment>
<sequence length="352" mass="39636">MSSTNSNNTTPMKYRFLGDSGLLVSQFSLGSWVTCENPAALDNAYEIIVQGYKHGINFWDTAESYGNGVAEETLGQLLRRGVEDKVWTREDLVIVTKIYLGTKEGPNARGLSRKHLIEGTKASLKRMQLDYVDVLFCHRPDPTTPIEETVRAMNFIINQGWVFYWGTSEWLSSEILEACEIADRLGLIRPICEQPEYNLFERSRVEMDYVPLYQKYKLGLTTWSPLKLGLLTGKYANGIPEGARLGMNPFFLTLLKGDMTEVAQKVEQLRPIATELDCSLAQLALAWCTSNERVSSVILGASSLKQLEENIKALEVVPKLTAEVKARIDAIIQCELKVPTHDIFATIRNKYL</sequence>
<dbReference type="InterPro" id="IPR005399">
    <property type="entry name" value="K_chnl_volt-dep_bsu_KCNAB-rel"/>
</dbReference>
<feature type="domain" description="NADP-dependent oxidoreductase" evidence="4">
    <location>
        <begin position="29"/>
        <end position="332"/>
    </location>
</feature>
<proteinExistence type="inferred from homology"/>
<dbReference type="GO" id="GO:0016491">
    <property type="term" value="F:oxidoreductase activity"/>
    <property type="evidence" value="ECO:0007669"/>
    <property type="project" value="UniProtKB-KW"/>
</dbReference>
<evidence type="ECO:0000256" key="2">
    <source>
        <dbReference type="ARBA" id="ARBA00022857"/>
    </source>
</evidence>
<organism evidence="5 6">
    <name type="scientific">Pythium oligandrum</name>
    <name type="common">Mycoparasitic fungus</name>
    <dbReference type="NCBI Taxonomy" id="41045"/>
    <lineage>
        <taxon>Eukaryota</taxon>
        <taxon>Sar</taxon>
        <taxon>Stramenopiles</taxon>
        <taxon>Oomycota</taxon>
        <taxon>Peronosporomycetes</taxon>
        <taxon>Pythiales</taxon>
        <taxon>Pythiaceae</taxon>
        <taxon>Pythium</taxon>
    </lineage>
</organism>
<dbReference type="EMBL" id="SPLM01000110">
    <property type="protein sequence ID" value="TMW58890.1"/>
    <property type="molecule type" value="Genomic_DNA"/>
</dbReference>
<reference evidence="5" key="1">
    <citation type="submission" date="2019-03" db="EMBL/GenBank/DDBJ databases">
        <title>Long read genome sequence of the mycoparasitic Pythium oligandrum ATCC 38472 isolated from sugarbeet rhizosphere.</title>
        <authorList>
            <person name="Gaulin E."/>
        </authorList>
    </citation>
    <scope>NUCLEOTIDE SEQUENCE</scope>
    <source>
        <strain evidence="5">ATCC 38472_TT</strain>
    </source>
</reference>
<dbReference type="InterPro" id="IPR036812">
    <property type="entry name" value="NAD(P)_OxRdtase_dom_sf"/>
</dbReference>
<dbReference type="InterPro" id="IPR023210">
    <property type="entry name" value="NADP_OxRdtase_dom"/>
</dbReference>
<dbReference type="PANTHER" id="PTHR43150:SF2">
    <property type="entry name" value="HYPERKINETIC, ISOFORM M"/>
    <property type="match status" value="1"/>
</dbReference>
<dbReference type="Gene3D" id="3.20.20.100">
    <property type="entry name" value="NADP-dependent oxidoreductase domain"/>
    <property type="match status" value="1"/>
</dbReference>
<dbReference type="OrthoDB" id="2310150at2759"/>
<evidence type="ECO:0000313" key="6">
    <source>
        <dbReference type="Proteomes" id="UP000794436"/>
    </source>
</evidence>
<dbReference type="SUPFAM" id="SSF51430">
    <property type="entry name" value="NAD(P)-linked oxidoreductase"/>
    <property type="match status" value="1"/>
</dbReference>
<dbReference type="PRINTS" id="PR01577">
    <property type="entry name" value="KCNABCHANNEL"/>
</dbReference>
<evidence type="ECO:0000256" key="3">
    <source>
        <dbReference type="ARBA" id="ARBA00023002"/>
    </source>
</evidence>